<dbReference type="STRING" id="1560201.NG42_19870"/>
<evidence type="ECO:0000256" key="1">
    <source>
        <dbReference type="SAM" id="MobiDB-lite"/>
    </source>
</evidence>
<reference evidence="4 5" key="1">
    <citation type="journal article" date="2015" name="Int. J. Syst. Evol. Microbiol.">
        <title>Erwinia iniecta sp. nov., isolated from Russian wheat aphids (Diuraphis noxia).</title>
        <authorList>
            <person name="Campillo T."/>
            <person name="Luna E."/>
            <person name="Portier P."/>
            <person name="Fischer-Le Saux M."/>
            <person name="Lapitan N."/>
            <person name="Tisserat N.A."/>
            <person name="Leach J.E."/>
        </authorList>
    </citation>
    <scope>NUCLEOTIDE SEQUENCE [LARGE SCALE GENOMIC DNA]</scope>
    <source>
        <strain evidence="2 5">B120</strain>
        <strain evidence="3 4">B149</strain>
    </source>
</reference>
<evidence type="ECO:0000313" key="3">
    <source>
        <dbReference type="EMBL" id="KOC90398.1"/>
    </source>
</evidence>
<accession>A0A0L7T4X8</accession>
<dbReference type="PATRIC" id="fig|1560201.3.peg.4218"/>
<keyword evidence="5" id="KW-1185">Reference proteome</keyword>
<evidence type="ECO:0000313" key="2">
    <source>
        <dbReference type="EMBL" id="KOC87611.1"/>
    </source>
</evidence>
<evidence type="ECO:0000313" key="5">
    <source>
        <dbReference type="Proteomes" id="UP000037088"/>
    </source>
</evidence>
<feature type="region of interest" description="Disordered" evidence="1">
    <location>
        <begin position="1"/>
        <end position="25"/>
    </location>
</feature>
<organism evidence="3 4">
    <name type="scientific">Winslowiella iniecta</name>
    <dbReference type="NCBI Taxonomy" id="1560201"/>
    <lineage>
        <taxon>Bacteria</taxon>
        <taxon>Pseudomonadati</taxon>
        <taxon>Pseudomonadota</taxon>
        <taxon>Gammaproteobacteria</taxon>
        <taxon>Enterobacterales</taxon>
        <taxon>Erwiniaceae</taxon>
        <taxon>Winslowiella</taxon>
    </lineage>
</organism>
<dbReference type="EMBL" id="JRXE01000036">
    <property type="protein sequence ID" value="KOC87611.1"/>
    <property type="molecule type" value="Genomic_DNA"/>
</dbReference>
<proteinExistence type="predicted"/>
<dbReference type="Proteomes" id="UP000037088">
    <property type="component" value="Unassembled WGS sequence"/>
</dbReference>
<comment type="caution">
    <text evidence="3">The sequence shown here is derived from an EMBL/GenBank/DDBJ whole genome shotgun (WGS) entry which is preliminary data.</text>
</comment>
<gene>
    <name evidence="2" type="ORF">NG42_19870</name>
    <name evidence="3" type="ORF">NG43_17110</name>
</gene>
<sequence length="104" mass="11555">MGLSAEHRGRIQAQGASLEESVSWRQEHPLTAEDAKKMVTELKGKLNKRDLALRKDAFQKAEKFITNASKCGGADAPVSKTFMVKDTKHERVDIEIISGKAFLE</sequence>
<dbReference type="Proteomes" id="UP000036851">
    <property type="component" value="Unassembled WGS sequence"/>
</dbReference>
<name>A0A0L7T4X8_9GAMM</name>
<dbReference type="EMBL" id="JRXF01000030">
    <property type="protein sequence ID" value="KOC90398.1"/>
    <property type="molecule type" value="Genomic_DNA"/>
</dbReference>
<evidence type="ECO:0000313" key="4">
    <source>
        <dbReference type="Proteomes" id="UP000036851"/>
    </source>
</evidence>
<protein>
    <submittedName>
        <fullName evidence="3">Uncharacterized protein</fullName>
    </submittedName>
</protein>
<dbReference type="AlphaFoldDB" id="A0A0L7T4X8"/>